<dbReference type="EMBL" id="QRJS01000024">
    <property type="protein sequence ID" value="RHH43164.1"/>
    <property type="molecule type" value="Genomic_DNA"/>
</dbReference>
<evidence type="ECO:0000313" key="13">
    <source>
        <dbReference type="Proteomes" id="UP000260780"/>
    </source>
</evidence>
<dbReference type="Pfam" id="PF07927">
    <property type="entry name" value="HicA_toxin"/>
    <property type="match status" value="1"/>
</dbReference>
<dbReference type="Proteomes" id="UP000285750">
    <property type="component" value="Unassembled WGS sequence"/>
</dbReference>
<evidence type="ECO:0000313" key="17">
    <source>
        <dbReference type="Proteomes" id="UP000285750"/>
    </source>
</evidence>
<dbReference type="AlphaFoldDB" id="A0A3E4N3N3"/>
<keyword evidence="7" id="KW-0346">Stress response</keyword>
<organism evidence="8 14">
    <name type="scientific">Phocaeicola plebeius</name>
    <dbReference type="NCBI Taxonomy" id="310297"/>
    <lineage>
        <taxon>Bacteria</taxon>
        <taxon>Pseudomonadati</taxon>
        <taxon>Bacteroidota</taxon>
        <taxon>Bacteroidia</taxon>
        <taxon>Bacteroidales</taxon>
        <taxon>Bacteroidaceae</taxon>
        <taxon>Phocaeicola</taxon>
    </lineage>
</organism>
<dbReference type="InterPro" id="IPR038570">
    <property type="entry name" value="HicA_sf"/>
</dbReference>
<evidence type="ECO:0000313" key="14">
    <source>
        <dbReference type="Proteomes" id="UP000260862"/>
    </source>
</evidence>
<dbReference type="InterPro" id="IPR012933">
    <property type="entry name" value="HicA_mRNA_interferase"/>
</dbReference>
<dbReference type="EMBL" id="QRHQ01000001">
    <property type="protein sequence ID" value="RHF93370.1"/>
    <property type="molecule type" value="Genomic_DNA"/>
</dbReference>
<dbReference type="GO" id="GO:0004519">
    <property type="term" value="F:endonuclease activity"/>
    <property type="evidence" value="ECO:0007669"/>
    <property type="project" value="UniProtKB-KW"/>
</dbReference>
<comment type="caution">
    <text evidence="8">The sequence shown here is derived from an EMBL/GenBank/DDBJ whole genome shotgun (WGS) entry which is preliminary data.</text>
</comment>
<evidence type="ECO:0000313" key="15">
    <source>
        <dbReference type="Proteomes" id="UP000283485"/>
    </source>
</evidence>
<evidence type="ECO:0000313" key="11">
    <source>
        <dbReference type="EMBL" id="RHF93370.1"/>
    </source>
</evidence>
<evidence type="ECO:0000313" key="10">
    <source>
        <dbReference type="EMBL" id="RGS10612.1"/>
    </source>
</evidence>
<keyword evidence="5" id="KW-0378">Hydrolase</keyword>
<dbReference type="EMBL" id="QRUY01000001">
    <property type="protein sequence ID" value="RGS10612.1"/>
    <property type="molecule type" value="Genomic_DNA"/>
</dbReference>
<evidence type="ECO:0000256" key="3">
    <source>
        <dbReference type="ARBA" id="ARBA00022722"/>
    </source>
</evidence>
<evidence type="ECO:0000256" key="2">
    <source>
        <dbReference type="ARBA" id="ARBA00022649"/>
    </source>
</evidence>
<dbReference type="Proteomes" id="UP000284998">
    <property type="component" value="Unassembled WGS sequence"/>
</dbReference>
<keyword evidence="6" id="KW-0694">RNA-binding</keyword>
<proteinExistence type="inferred from homology"/>
<evidence type="ECO:0000313" key="12">
    <source>
        <dbReference type="EMBL" id="RHH43164.1"/>
    </source>
</evidence>
<dbReference type="GO" id="GO:0003729">
    <property type="term" value="F:mRNA binding"/>
    <property type="evidence" value="ECO:0007669"/>
    <property type="project" value="InterPro"/>
</dbReference>
<gene>
    <name evidence="12" type="ORF">DW204_09965</name>
    <name evidence="11" type="ORF">DW653_00420</name>
    <name evidence="10" type="ORF">DWY14_00265</name>
    <name evidence="9" type="ORF">DXC17_06200</name>
    <name evidence="8" type="ORF">DXD04_06455</name>
</gene>
<evidence type="ECO:0000313" key="9">
    <source>
        <dbReference type="EMBL" id="RGM40955.1"/>
    </source>
</evidence>
<evidence type="ECO:0000313" key="8">
    <source>
        <dbReference type="EMBL" id="RGK56424.1"/>
    </source>
</evidence>
<accession>A0A3E4N3N3</accession>
<keyword evidence="3" id="KW-0540">Nuclease</keyword>
<protein>
    <submittedName>
        <fullName evidence="8">Type II toxin-antitoxin system HicA family toxin</fullName>
    </submittedName>
</protein>
<dbReference type="Proteomes" id="UP000260780">
    <property type="component" value="Unassembled WGS sequence"/>
</dbReference>
<evidence type="ECO:0000256" key="7">
    <source>
        <dbReference type="ARBA" id="ARBA00023016"/>
    </source>
</evidence>
<evidence type="ECO:0000256" key="5">
    <source>
        <dbReference type="ARBA" id="ARBA00022801"/>
    </source>
</evidence>
<evidence type="ECO:0000256" key="6">
    <source>
        <dbReference type="ARBA" id="ARBA00022884"/>
    </source>
</evidence>
<dbReference type="Proteomes" id="UP000283485">
    <property type="component" value="Unassembled WGS sequence"/>
</dbReference>
<evidence type="ECO:0000256" key="4">
    <source>
        <dbReference type="ARBA" id="ARBA00022759"/>
    </source>
</evidence>
<dbReference type="Gene3D" id="3.30.920.30">
    <property type="entry name" value="Hypothetical protein"/>
    <property type="match status" value="1"/>
</dbReference>
<dbReference type="GO" id="GO:0016787">
    <property type="term" value="F:hydrolase activity"/>
    <property type="evidence" value="ECO:0007669"/>
    <property type="project" value="UniProtKB-KW"/>
</dbReference>
<dbReference type="EMBL" id="QSQT01000010">
    <property type="protein sequence ID" value="RGK56424.1"/>
    <property type="molecule type" value="Genomic_DNA"/>
</dbReference>
<keyword evidence="2" id="KW-1277">Toxin-antitoxin system</keyword>
<reference evidence="13 14" key="1">
    <citation type="submission" date="2018-08" db="EMBL/GenBank/DDBJ databases">
        <title>A genome reference for cultivated species of the human gut microbiota.</title>
        <authorList>
            <person name="Zou Y."/>
            <person name="Xue W."/>
            <person name="Luo G."/>
        </authorList>
    </citation>
    <scope>NUCLEOTIDE SEQUENCE [LARGE SCALE GENOMIC DNA]</scope>
    <source>
        <strain evidence="10 17">AF24-16AC</strain>
        <strain evidence="12 16">AM17-44</strain>
        <strain evidence="11 15">AM23-23</strain>
        <strain evidence="9 13">OM08-14</strain>
        <strain evidence="8 14">TF10-3AC</strain>
    </source>
</reference>
<dbReference type="Proteomes" id="UP000260862">
    <property type="component" value="Unassembled WGS sequence"/>
</dbReference>
<keyword evidence="4" id="KW-0255">Endonuclease</keyword>
<evidence type="ECO:0000256" key="1">
    <source>
        <dbReference type="ARBA" id="ARBA00006620"/>
    </source>
</evidence>
<name>A0A3E4N3N3_9BACT</name>
<dbReference type="RefSeq" id="WP_117671892.1">
    <property type="nucleotide sequence ID" value="NZ_CABOGR010000010.1"/>
</dbReference>
<dbReference type="EMBL" id="QSTF01000011">
    <property type="protein sequence ID" value="RGM40955.1"/>
    <property type="molecule type" value="Genomic_DNA"/>
</dbReference>
<keyword evidence="14" id="KW-1185">Reference proteome</keyword>
<sequence>MSYKSVKDVVTLLTENGFWFVRQKGSHMVYTDGSHVVIVPDHGKKGVEKGTYYNILRQAGLK</sequence>
<evidence type="ECO:0000313" key="16">
    <source>
        <dbReference type="Proteomes" id="UP000284998"/>
    </source>
</evidence>
<comment type="similarity">
    <text evidence="1">Belongs to the HicA mRNA interferase family.</text>
</comment>
<dbReference type="SUPFAM" id="SSF54786">
    <property type="entry name" value="YcfA/nrd intein domain"/>
    <property type="match status" value="1"/>
</dbReference>